<evidence type="ECO:0000256" key="1">
    <source>
        <dbReference type="SAM" id="SignalP"/>
    </source>
</evidence>
<feature type="signal peptide" evidence="1">
    <location>
        <begin position="1"/>
        <end position="22"/>
    </location>
</feature>
<keyword evidence="1" id="KW-0732">Signal</keyword>
<protein>
    <submittedName>
        <fullName evidence="2">Small secreted protein</fullName>
    </submittedName>
</protein>
<comment type="caution">
    <text evidence="2">The sequence shown here is derived from an EMBL/GenBank/DDBJ whole genome shotgun (WGS) entry which is preliminary data.</text>
</comment>
<dbReference type="Proteomes" id="UP000727456">
    <property type="component" value="Unassembled WGS sequence"/>
</dbReference>
<evidence type="ECO:0000313" key="3">
    <source>
        <dbReference type="Proteomes" id="UP000727456"/>
    </source>
</evidence>
<keyword evidence="3" id="KW-1185">Reference proteome</keyword>
<sequence>MKKIAFLLALSAALAGCSNPGAVSSASTSPASIADKAAKISRDADLAYDAANIIGEGLVITGVLDQAEWDELSTIAATARDDVKSAASAVEAGAKPQSELDQAQQALTAAISAIEIYQQR</sequence>
<dbReference type="RefSeq" id="WP_167072140.1">
    <property type="nucleotide sequence ID" value="NZ_JAAOZC010000002.1"/>
</dbReference>
<organism evidence="2 3">
    <name type="scientific">Sphingomonas vulcanisoli</name>
    <dbReference type="NCBI Taxonomy" id="1658060"/>
    <lineage>
        <taxon>Bacteria</taxon>
        <taxon>Pseudomonadati</taxon>
        <taxon>Pseudomonadota</taxon>
        <taxon>Alphaproteobacteria</taxon>
        <taxon>Sphingomonadales</taxon>
        <taxon>Sphingomonadaceae</taxon>
        <taxon>Sphingomonas</taxon>
    </lineage>
</organism>
<gene>
    <name evidence="2" type="ORF">FHS31_000855</name>
</gene>
<feature type="chain" id="PRO_5045696453" evidence="1">
    <location>
        <begin position="23"/>
        <end position="120"/>
    </location>
</feature>
<dbReference type="PROSITE" id="PS51257">
    <property type="entry name" value="PROKAR_LIPOPROTEIN"/>
    <property type="match status" value="1"/>
</dbReference>
<reference evidence="2 3" key="1">
    <citation type="submission" date="2020-03" db="EMBL/GenBank/DDBJ databases">
        <title>Genomic Encyclopedia of Type Strains, Phase III (KMG-III): the genomes of soil and plant-associated and newly described type strains.</title>
        <authorList>
            <person name="Whitman W."/>
        </authorList>
    </citation>
    <scope>NUCLEOTIDE SEQUENCE [LARGE SCALE GENOMIC DNA]</scope>
    <source>
        <strain evidence="2 3">CECT 8804</strain>
    </source>
</reference>
<dbReference type="EMBL" id="JAAOZC010000002">
    <property type="protein sequence ID" value="NIJ07259.1"/>
    <property type="molecule type" value="Genomic_DNA"/>
</dbReference>
<accession>A0ABX0TR98</accession>
<name>A0ABX0TR98_9SPHN</name>
<proteinExistence type="predicted"/>
<evidence type="ECO:0000313" key="2">
    <source>
        <dbReference type="EMBL" id="NIJ07259.1"/>
    </source>
</evidence>